<proteinExistence type="predicted"/>
<feature type="compositionally biased region" description="Basic and acidic residues" evidence="1">
    <location>
        <begin position="306"/>
        <end position="341"/>
    </location>
</feature>
<dbReference type="eggNOG" id="ENOG502SJTA">
    <property type="taxonomic scope" value="Eukaryota"/>
</dbReference>
<feature type="region of interest" description="Disordered" evidence="1">
    <location>
        <begin position="1"/>
        <end position="22"/>
    </location>
</feature>
<sequence>MSYGYDSRYYEHPRHDSYYTSPRDADAYAYSRHEATLADARRELTDMRASNPYTTSYPSSYEPRTSRPRQSTSQSYRSHRRKESWPPPPSVEDEPEALAKEARSQPPSPAQRRDDGEPPINTRGTVDQEFILDEIEQPSAAQGDDRRSRHNSGSATDPDATTRSNPHRDRQRRSFADRGPMSNINTDVPDPPLFTERERMPYGYSQSQKESTAPISTDFLRSPEPMTPSDSRFATSDMGRVDQDAQRRSHGKSPTSRPSGSRHNSLANSRPAEKDRVFDSDSDTDSTTHLRADRKPARYSFVQNDLQREALRTNLRDTQHRPESTRRDSGERSVPTLRKEYSSNSSKENLYAQSPRSSASSLNNSAKKPRPVPVDTAYANSPRPMSRPSSPLPRTATSSQLPTRLKESPPGTRPSSRSGGQPPTPLSHSSAFESNSPGRGRFPISETDQHTSIPPVRAQDRSRPPSRYGRYETIPTPRPRGDVQSSLPTGRPSSSHSALPYPMDDQLIDVLMPPEQNYQYNHSPIASPRQDYIEPPRSSSPSATSSPYIRDSHAQPSRQSTREEPGLSRRARSNSIRSQDGRREKSLRRVASLDLKSLPDCPRSKASREYDDWYSLRGFKNFNICPDCYKSVFFETRFDGEFKQIWLDDWSIKRACDFSNPWPRLAWYLTVKQRLKSLDLLYAVADIMDTYKPCPGEREKDTNEASWYGIVNQRDGMFVPNFAICSSDRRLAEALFPSIRGYFPRITAGYSSAPSRYTCSFRMSSRRLMKYLELLMELDEEAQISGRRPDIDRFVDLARDYAFKGECARDKILIRKPWYFIPQLPEFTVCEECYDRFVWPAMQSKSLPTTIPRLFNKSIQLVPGEDPEAGSSCCLWSPRMRSVWMRSVEDEDFAYLKRKALERKKAQVATTRERGDILRGLGNAEPGDSKYEWAKRELDVLDREWASYE</sequence>
<feature type="compositionally biased region" description="Low complexity" evidence="1">
    <location>
        <begin position="354"/>
        <end position="366"/>
    </location>
</feature>
<evidence type="ECO:0000313" key="2">
    <source>
        <dbReference type="EMBL" id="EUC27584.1"/>
    </source>
</evidence>
<feature type="compositionally biased region" description="Low complexity" evidence="1">
    <location>
        <begin position="408"/>
        <end position="421"/>
    </location>
</feature>
<feature type="compositionally biased region" description="Basic and acidic residues" evidence="1">
    <location>
        <begin position="286"/>
        <end position="296"/>
    </location>
</feature>
<dbReference type="STRING" id="930089.W6XXY8"/>
<name>W6XXY8_COCC2</name>
<feature type="compositionally biased region" description="Low complexity" evidence="1">
    <location>
        <begin position="52"/>
        <end position="76"/>
    </location>
</feature>
<dbReference type="AlphaFoldDB" id="W6XXY8"/>
<dbReference type="GeneID" id="19144272"/>
<feature type="compositionally biased region" description="Polar residues" evidence="1">
    <location>
        <begin position="483"/>
        <end position="497"/>
    </location>
</feature>
<evidence type="ECO:0000256" key="1">
    <source>
        <dbReference type="SAM" id="MobiDB-lite"/>
    </source>
</evidence>
<dbReference type="RefSeq" id="XP_007718116.1">
    <property type="nucleotide sequence ID" value="XM_007719926.1"/>
</dbReference>
<reference evidence="2 3" key="1">
    <citation type="journal article" date="2013" name="PLoS Genet.">
        <title>Comparative genome structure, secondary metabolite, and effector coding capacity across Cochliobolus pathogens.</title>
        <authorList>
            <person name="Condon B.J."/>
            <person name="Leng Y."/>
            <person name="Wu D."/>
            <person name="Bushley K.E."/>
            <person name="Ohm R.A."/>
            <person name="Otillar R."/>
            <person name="Martin J."/>
            <person name="Schackwitz W."/>
            <person name="Grimwood J."/>
            <person name="MohdZainudin N."/>
            <person name="Xue C."/>
            <person name="Wang R."/>
            <person name="Manning V.A."/>
            <person name="Dhillon B."/>
            <person name="Tu Z.J."/>
            <person name="Steffenson B.J."/>
            <person name="Salamov A."/>
            <person name="Sun H."/>
            <person name="Lowry S."/>
            <person name="LaButti K."/>
            <person name="Han J."/>
            <person name="Copeland A."/>
            <person name="Lindquist E."/>
            <person name="Barry K."/>
            <person name="Schmutz J."/>
            <person name="Baker S.E."/>
            <person name="Ciuffetti L.M."/>
            <person name="Grigoriev I.V."/>
            <person name="Zhong S."/>
            <person name="Turgeon B.G."/>
        </authorList>
    </citation>
    <scope>NUCLEOTIDE SEQUENCE [LARGE SCALE GENOMIC DNA]</scope>
    <source>
        <strain evidence="2 3">26-R-13</strain>
    </source>
</reference>
<feature type="compositionally biased region" description="Low complexity" evidence="1">
    <location>
        <begin position="535"/>
        <end position="547"/>
    </location>
</feature>
<feature type="compositionally biased region" description="Polar residues" evidence="1">
    <location>
        <begin position="342"/>
        <end position="352"/>
    </location>
</feature>
<dbReference type="EMBL" id="KI964905">
    <property type="protein sequence ID" value="EUC27584.1"/>
    <property type="molecule type" value="Genomic_DNA"/>
</dbReference>
<feature type="compositionally biased region" description="Polar residues" evidence="1">
    <location>
        <begin position="151"/>
        <end position="164"/>
    </location>
</feature>
<evidence type="ECO:0000313" key="3">
    <source>
        <dbReference type="Proteomes" id="UP000053841"/>
    </source>
</evidence>
<gene>
    <name evidence="2" type="ORF">COCCADRAFT_111330</name>
</gene>
<dbReference type="OrthoDB" id="5296at2759"/>
<keyword evidence="3" id="KW-1185">Reference proteome</keyword>
<protein>
    <submittedName>
        <fullName evidence="2">Uncharacterized protein</fullName>
    </submittedName>
</protein>
<feature type="compositionally biased region" description="Basic and acidic residues" evidence="1">
    <location>
        <begin position="8"/>
        <end position="22"/>
    </location>
</feature>
<organism evidence="2 3">
    <name type="scientific">Cochliobolus carbonum (strain 26-R-13)</name>
    <name type="common">Maize leaf spot fungus</name>
    <name type="synonym">Bipolaris zeicola</name>
    <dbReference type="NCBI Taxonomy" id="930089"/>
    <lineage>
        <taxon>Eukaryota</taxon>
        <taxon>Fungi</taxon>
        <taxon>Dikarya</taxon>
        <taxon>Ascomycota</taxon>
        <taxon>Pezizomycotina</taxon>
        <taxon>Dothideomycetes</taxon>
        <taxon>Pleosporomycetidae</taxon>
        <taxon>Pleosporales</taxon>
        <taxon>Pleosporineae</taxon>
        <taxon>Pleosporaceae</taxon>
        <taxon>Bipolaris</taxon>
    </lineage>
</organism>
<dbReference type="Proteomes" id="UP000053841">
    <property type="component" value="Unassembled WGS sequence"/>
</dbReference>
<feature type="compositionally biased region" description="Basic and acidic residues" evidence="1">
    <location>
        <begin position="166"/>
        <end position="176"/>
    </location>
</feature>
<dbReference type="HOGENOM" id="CLU_010037_0_0_1"/>
<feature type="region of interest" description="Disordered" evidence="1">
    <location>
        <begin position="518"/>
        <end position="585"/>
    </location>
</feature>
<feature type="compositionally biased region" description="Polar residues" evidence="1">
    <location>
        <begin position="204"/>
        <end position="215"/>
    </location>
</feature>
<feature type="region of interest" description="Disordered" evidence="1">
    <location>
        <begin position="39"/>
        <end position="501"/>
    </location>
</feature>
<feature type="compositionally biased region" description="Polar residues" evidence="1">
    <location>
        <begin position="252"/>
        <end position="268"/>
    </location>
</feature>
<feature type="compositionally biased region" description="Low complexity" evidence="1">
    <location>
        <begin position="381"/>
        <end position="394"/>
    </location>
</feature>
<dbReference type="KEGG" id="bze:COCCADRAFT_111330"/>
<feature type="compositionally biased region" description="Polar residues" evidence="1">
    <location>
        <begin position="426"/>
        <end position="437"/>
    </location>
</feature>
<accession>W6XXY8</accession>